<dbReference type="AlphaFoldDB" id="A0A9D3ZFD9"/>
<accession>A0A9D3ZFD9</accession>
<evidence type="ECO:0000313" key="2">
    <source>
        <dbReference type="Proteomes" id="UP000828251"/>
    </source>
</evidence>
<feature type="non-terminal residue" evidence="1">
    <location>
        <position position="1"/>
    </location>
</feature>
<gene>
    <name evidence="1" type="ORF">J1N35_043828</name>
</gene>
<name>A0A9D3ZFD9_9ROSI</name>
<protein>
    <submittedName>
        <fullName evidence="1">Uncharacterized protein</fullName>
    </submittedName>
</protein>
<keyword evidence="2" id="KW-1185">Reference proteome</keyword>
<dbReference type="Proteomes" id="UP000828251">
    <property type="component" value="Unassembled WGS sequence"/>
</dbReference>
<reference evidence="1 2" key="1">
    <citation type="journal article" date="2021" name="Plant Biotechnol. J.">
        <title>Multi-omics assisted identification of the key and species-specific regulatory components of drought-tolerant mechanisms in Gossypium stocksii.</title>
        <authorList>
            <person name="Yu D."/>
            <person name="Ke L."/>
            <person name="Zhang D."/>
            <person name="Wu Y."/>
            <person name="Sun Y."/>
            <person name="Mei J."/>
            <person name="Sun J."/>
            <person name="Sun Y."/>
        </authorList>
    </citation>
    <scope>NUCLEOTIDE SEQUENCE [LARGE SCALE GENOMIC DNA]</scope>
    <source>
        <strain evidence="2">cv. E1</strain>
        <tissue evidence="1">Leaf</tissue>
    </source>
</reference>
<evidence type="ECO:0000313" key="1">
    <source>
        <dbReference type="EMBL" id="KAH1031654.1"/>
    </source>
</evidence>
<proteinExistence type="predicted"/>
<sequence>GYRCEWATRCQGQCIRGSGNWANSKHETHLQPQDTSEIHLFCYRSHVSRRITGSHSKGTYIVE</sequence>
<comment type="caution">
    <text evidence="1">The sequence shown here is derived from an EMBL/GenBank/DDBJ whole genome shotgun (WGS) entry which is preliminary data.</text>
</comment>
<dbReference type="EMBL" id="JAIQCV010000013">
    <property type="protein sequence ID" value="KAH1031654.1"/>
    <property type="molecule type" value="Genomic_DNA"/>
</dbReference>
<organism evidence="1 2">
    <name type="scientific">Gossypium stocksii</name>
    <dbReference type="NCBI Taxonomy" id="47602"/>
    <lineage>
        <taxon>Eukaryota</taxon>
        <taxon>Viridiplantae</taxon>
        <taxon>Streptophyta</taxon>
        <taxon>Embryophyta</taxon>
        <taxon>Tracheophyta</taxon>
        <taxon>Spermatophyta</taxon>
        <taxon>Magnoliopsida</taxon>
        <taxon>eudicotyledons</taxon>
        <taxon>Gunneridae</taxon>
        <taxon>Pentapetalae</taxon>
        <taxon>rosids</taxon>
        <taxon>malvids</taxon>
        <taxon>Malvales</taxon>
        <taxon>Malvaceae</taxon>
        <taxon>Malvoideae</taxon>
        <taxon>Gossypium</taxon>
    </lineage>
</organism>